<dbReference type="Proteomes" id="UP000631114">
    <property type="component" value="Unassembled WGS sequence"/>
</dbReference>
<keyword evidence="2" id="KW-1185">Reference proteome</keyword>
<dbReference type="AlphaFoldDB" id="A0A835I2Q7"/>
<protein>
    <submittedName>
        <fullName evidence="1">Uncharacterized protein</fullName>
    </submittedName>
</protein>
<evidence type="ECO:0000313" key="1">
    <source>
        <dbReference type="EMBL" id="KAF9607993.1"/>
    </source>
</evidence>
<sequence length="25" mass="3040">MTPSSNLIHCFPRFQLIYFVVTIRR</sequence>
<comment type="caution">
    <text evidence="1">The sequence shown here is derived from an EMBL/GenBank/DDBJ whole genome shotgun (WGS) entry which is preliminary data.</text>
</comment>
<reference evidence="1 2" key="1">
    <citation type="submission" date="2020-10" db="EMBL/GenBank/DDBJ databases">
        <title>The Coptis chinensis genome and diversification of protoberbering-type alkaloids.</title>
        <authorList>
            <person name="Wang B."/>
            <person name="Shu S."/>
            <person name="Song C."/>
            <person name="Liu Y."/>
        </authorList>
    </citation>
    <scope>NUCLEOTIDE SEQUENCE [LARGE SCALE GENOMIC DNA]</scope>
    <source>
        <strain evidence="1">HL-2020</strain>
        <tissue evidence="1">Leaf</tissue>
    </source>
</reference>
<evidence type="ECO:0000313" key="2">
    <source>
        <dbReference type="Proteomes" id="UP000631114"/>
    </source>
</evidence>
<dbReference type="EMBL" id="JADFTS010000004">
    <property type="protein sequence ID" value="KAF9607993.1"/>
    <property type="molecule type" value="Genomic_DNA"/>
</dbReference>
<accession>A0A835I2Q7</accession>
<organism evidence="1 2">
    <name type="scientific">Coptis chinensis</name>
    <dbReference type="NCBI Taxonomy" id="261450"/>
    <lineage>
        <taxon>Eukaryota</taxon>
        <taxon>Viridiplantae</taxon>
        <taxon>Streptophyta</taxon>
        <taxon>Embryophyta</taxon>
        <taxon>Tracheophyta</taxon>
        <taxon>Spermatophyta</taxon>
        <taxon>Magnoliopsida</taxon>
        <taxon>Ranunculales</taxon>
        <taxon>Ranunculaceae</taxon>
        <taxon>Coptidoideae</taxon>
        <taxon>Coptis</taxon>
    </lineage>
</organism>
<gene>
    <name evidence="1" type="ORF">IFM89_004390</name>
</gene>
<proteinExistence type="predicted"/>
<name>A0A835I2Q7_9MAGN</name>